<accession>A0AAN8FCP3</accession>
<dbReference type="EMBL" id="WIXE01015067">
    <property type="protein sequence ID" value="KAK5973764.1"/>
    <property type="molecule type" value="Genomic_DNA"/>
</dbReference>
<evidence type="ECO:0000313" key="1">
    <source>
        <dbReference type="EMBL" id="KAK5973764.1"/>
    </source>
</evidence>
<proteinExistence type="predicted"/>
<dbReference type="AlphaFoldDB" id="A0AAN8FCP3"/>
<evidence type="ECO:0000313" key="2">
    <source>
        <dbReference type="Proteomes" id="UP001331761"/>
    </source>
</evidence>
<protein>
    <submittedName>
        <fullName evidence="1">Uncharacterized protein</fullName>
    </submittedName>
</protein>
<sequence>VERILTSNFTILNPLTNRSESYREFCFSFCQINEPFIQFVNGYLLQKSLSEGGVATNERIELAYPISTFYNRRMNIQPHFFGLKFNETITDEETPDNSTAVTVVKRNPKLISAKMLALQLRAERKEGWTEQMVKAYEMSITLYFEKFVPF</sequence>
<reference evidence="1 2" key="1">
    <citation type="submission" date="2019-10" db="EMBL/GenBank/DDBJ databases">
        <title>Assembly and Annotation for the nematode Trichostrongylus colubriformis.</title>
        <authorList>
            <person name="Martin J."/>
        </authorList>
    </citation>
    <scope>NUCLEOTIDE SEQUENCE [LARGE SCALE GENOMIC DNA]</scope>
    <source>
        <strain evidence="1">G859</strain>
        <tissue evidence="1">Whole worm</tissue>
    </source>
</reference>
<dbReference type="Proteomes" id="UP001331761">
    <property type="component" value="Unassembled WGS sequence"/>
</dbReference>
<keyword evidence="2" id="KW-1185">Reference proteome</keyword>
<feature type="non-terminal residue" evidence="1">
    <location>
        <position position="1"/>
    </location>
</feature>
<comment type="caution">
    <text evidence="1">The sequence shown here is derived from an EMBL/GenBank/DDBJ whole genome shotgun (WGS) entry which is preliminary data.</text>
</comment>
<gene>
    <name evidence="1" type="ORF">GCK32_018189</name>
</gene>
<organism evidence="1 2">
    <name type="scientific">Trichostrongylus colubriformis</name>
    <name type="common">Black scour worm</name>
    <dbReference type="NCBI Taxonomy" id="6319"/>
    <lineage>
        <taxon>Eukaryota</taxon>
        <taxon>Metazoa</taxon>
        <taxon>Ecdysozoa</taxon>
        <taxon>Nematoda</taxon>
        <taxon>Chromadorea</taxon>
        <taxon>Rhabditida</taxon>
        <taxon>Rhabditina</taxon>
        <taxon>Rhabditomorpha</taxon>
        <taxon>Strongyloidea</taxon>
        <taxon>Trichostrongylidae</taxon>
        <taxon>Trichostrongylus</taxon>
    </lineage>
</organism>
<name>A0AAN8FCP3_TRICO</name>